<dbReference type="PATRIC" id="fig|345073.21.peg.3159"/>
<dbReference type="EMBL" id="CP000626">
    <property type="protein sequence ID" value="ABQ19105.1"/>
    <property type="molecule type" value="Genomic_DNA"/>
</dbReference>
<protein>
    <submittedName>
        <fullName evidence="1">Uncharacterized protein</fullName>
    </submittedName>
</protein>
<dbReference type="RefSeq" id="WP_000780703.1">
    <property type="nucleotide sequence ID" value="NC_009456.1"/>
</dbReference>
<dbReference type="eggNOG" id="ENOG5030GSJ">
    <property type="taxonomic scope" value="Bacteria"/>
</dbReference>
<evidence type="ECO:0000313" key="2">
    <source>
        <dbReference type="Proteomes" id="UP000000249"/>
    </source>
</evidence>
<organism evidence="1 2">
    <name type="scientific">Vibrio cholerae serotype O1 (strain ATCC 39541 / Classical Ogawa 395 / O395)</name>
    <dbReference type="NCBI Taxonomy" id="345073"/>
    <lineage>
        <taxon>Bacteria</taxon>
        <taxon>Pseudomonadati</taxon>
        <taxon>Pseudomonadota</taxon>
        <taxon>Gammaproteobacteria</taxon>
        <taxon>Vibrionales</taxon>
        <taxon>Vibrionaceae</taxon>
        <taxon>Vibrio</taxon>
    </lineage>
</organism>
<evidence type="ECO:0000313" key="1">
    <source>
        <dbReference type="EMBL" id="ABQ19105.1"/>
    </source>
</evidence>
<gene>
    <name evidence="1" type="ordered locus">VC0395_0856</name>
</gene>
<dbReference type="AlphaFoldDB" id="A0A0H3AGP6"/>
<dbReference type="OrthoDB" id="6057784at2"/>
<proteinExistence type="predicted"/>
<name>A0A0H3AGP6_VIBC3</name>
<dbReference type="Proteomes" id="UP000000249">
    <property type="component" value="Chromosome 2"/>
</dbReference>
<dbReference type="KEGG" id="vco:VC0395_0856"/>
<reference evidence="1 2" key="1">
    <citation type="submission" date="2007-03" db="EMBL/GenBank/DDBJ databases">
        <authorList>
            <person name="Heidelberg J."/>
        </authorList>
    </citation>
    <scope>NUCLEOTIDE SEQUENCE [LARGE SCALE GENOMIC DNA]</scope>
    <source>
        <strain evidence="2">ATCC 39541 / Classical Ogawa 395 / O395</strain>
    </source>
</reference>
<sequence length="230" mass="26029">MKLYENVVIGNFLYGLGYSIGTKKGGNEVLSVVNLLQQTPADKELGDVLLEFPGVVKLIEFKNKAGSLKKEMQRHSQLKSALGEDHANISLSKSIHWYVETEPFNDLCINNIKPYLDAFDSSVNDSFTLETFIEKIVDDVFSNDTNFSDDDFKDYLSLVARCQGTGEVGTGGIIIAVSESRIKYFQFTDIMQLRLQHEEYVNEIKNQFNKSIEAKKSLNRTKGFDMEISR</sequence>
<dbReference type="KEGG" id="vcr:VC395_A0406"/>
<accession>A0A0H3AGP6</accession>